<feature type="compositionally biased region" description="Low complexity" evidence="1">
    <location>
        <begin position="370"/>
        <end position="412"/>
    </location>
</feature>
<keyword evidence="3" id="KW-1185">Reference proteome</keyword>
<gene>
    <name evidence="2" type="ORF">Cgig2_001948</name>
</gene>
<evidence type="ECO:0000256" key="1">
    <source>
        <dbReference type="SAM" id="MobiDB-lite"/>
    </source>
</evidence>
<evidence type="ECO:0000313" key="2">
    <source>
        <dbReference type="EMBL" id="KAJ8434745.1"/>
    </source>
</evidence>
<feature type="region of interest" description="Disordered" evidence="1">
    <location>
        <begin position="431"/>
        <end position="452"/>
    </location>
</feature>
<comment type="caution">
    <text evidence="2">The sequence shown here is derived from an EMBL/GenBank/DDBJ whole genome shotgun (WGS) entry which is preliminary data.</text>
</comment>
<accession>A0A9Q1QBF6</accession>
<dbReference type="OrthoDB" id="1752359at2759"/>
<sequence>MWTTILGWHASRGFELVRRNKLPSTMSSQNYPGDLLCDASEGGRKAWVLQGQALRSLESALTELRWSAFKSWIWLFGDRIYEAQFRLKGNLGENSGAGRQEKSSGRGTVNEDSAPEEAASPWDDVKQQEGVKPMNARPPLSLVFSSISPRILECSPFQRSGRKHRESGQCPCFLGKHSIPPYLQYERYGQLREGNLHLALEERFAPAPPRPLPEDFHILYLCFSLAEAEGAAVEFELPEVVQAIFYAMLLNEAVELGVAHEYTAESMKSSLVVIGCHVASVGKSGDVLEGLAGPQVEGQHPQFSSLPAFIDGRVVASVSRKNKYRGPKKIPYAMPLFEPGNPSWSSYEYSSNPSILSYEVESNLEAEVASTSSSASSGTGLSGSSSRHSSRSSSSERASTSSSSSEASLGSGKLVLKRKGRTPVVTEIVAEGSEFPGVPTRSDPQDGPGSHFPNPKVIAKLKRSAHEKQYLLPAEYSFVILEADAAVNEPPAKCIAVYRAALNYGLYFPLHPVIREILNKYELVPAQVVPTSWHNICSFIATCDLRGLTCAARAFGLVHTVQESPKQTGDLGWYYFNNRPGFMTAIEKKSKVKHLKYDFLFLRRESGWGDVPDWNEGKPMRNPFREPTVNEQRTVRYFQFYIREDDKPRPIPKFIAQAIESVKGVEKRRSKSSDREPLNWLPKLKFFANDFFLATAGLLILKNYTKGT</sequence>
<feature type="region of interest" description="Disordered" evidence="1">
    <location>
        <begin position="369"/>
        <end position="413"/>
    </location>
</feature>
<proteinExistence type="predicted"/>
<dbReference type="Proteomes" id="UP001153076">
    <property type="component" value="Unassembled WGS sequence"/>
</dbReference>
<feature type="region of interest" description="Disordered" evidence="1">
    <location>
        <begin position="92"/>
        <end position="125"/>
    </location>
</feature>
<dbReference type="EMBL" id="JAKOGI010000455">
    <property type="protein sequence ID" value="KAJ8434745.1"/>
    <property type="molecule type" value="Genomic_DNA"/>
</dbReference>
<reference evidence="2" key="1">
    <citation type="submission" date="2022-04" db="EMBL/GenBank/DDBJ databases">
        <title>Carnegiea gigantea Genome sequencing and assembly v2.</title>
        <authorList>
            <person name="Copetti D."/>
            <person name="Sanderson M.J."/>
            <person name="Burquez A."/>
            <person name="Wojciechowski M.F."/>
        </authorList>
    </citation>
    <scope>NUCLEOTIDE SEQUENCE</scope>
    <source>
        <strain evidence="2">SGP5-SGP5p</strain>
        <tissue evidence="2">Aerial part</tissue>
    </source>
</reference>
<organism evidence="2 3">
    <name type="scientific">Carnegiea gigantea</name>
    <dbReference type="NCBI Taxonomy" id="171969"/>
    <lineage>
        <taxon>Eukaryota</taxon>
        <taxon>Viridiplantae</taxon>
        <taxon>Streptophyta</taxon>
        <taxon>Embryophyta</taxon>
        <taxon>Tracheophyta</taxon>
        <taxon>Spermatophyta</taxon>
        <taxon>Magnoliopsida</taxon>
        <taxon>eudicotyledons</taxon>
        <taxon>Gunneridae</taxon>
        <taxon>Pentapetalae</taxon>
        <taxon>Caryophyllales</taxon>
        <taxon>Cactineae</taxon>
        <taxon>Cactaceae</taxon>
        <taxon>Cactoideae</taxon>
        <taxon>Echinocereeae</taxon>
        <taxon>Carnegiea</taxon>
    </lineage>
</organism>
<protein>
    <submittedName>
        <fullName evidence="2">Uncharacterized protein</fullName>
    </submittedName>
</protein>
<dbReference type="AlphaFoldDB" id="A0A9Q1QBF6"/>
<name>A0A9Q1QBF6_9CARY</name>
<evidence type="ECO:0000313" key="3">
    <source>
        <dbReference type="Proteomes" id="UP001153076"/>
    </source>
</evidence>